<proteinExistence type="predicted"/>
<reference evidence="1" key="1">
    <citation type="journal article" date="2024" name="Syst. Appl. Microbiol.">
        <title>First single-strain enrichments of Electrothrix cable bacteria, description of E. aestuarii sp. nov. and E. rattekaaiensis sp. nov., and proposal of a cable bacteria taxonomy following the rules of the SeqCode.</title>
        <authorList>
            <person name="Plum-Jensen L.E."/>
            <person name="Schramm A."/>
            <person name="Marshall I.P.G."/>
        </authorList>
    </citation>
    <scope>NUCLEOTIDE SEQUENCE</scope>
    <source>
        <strain evidence="1">Rat1</strain>
    </source>
</reference>
<organism evidence="1">
    <name type="scientific">Candidatus Electrothrix aestuarii</name>
    <dbReference type="NCBI Taxonomy" id="3062594"/>
    <lineage>
        <taxon>Bacteria</taxon>
        <taxon>Pseudomonadati</taxon>
        <taxon>Thermodesulfobacteriota</taxon>
        <taxon>Desulfobulbia</taxon>
        <taxon>Desulfobulbales</taxon>
        <taxon>Desulfobulbaceae</taxon>
        <taxon>Candidatus Electrothrix</taxon>
    </lineage>
</organism>
<evidence type="ECO:0000313" key="1">
    <source>
        <dbReference type="EMBL" id="XCN72569.1"/>
    </source>
</evidence>
<gene>
    <name evidence="1" type="ORF">Q3M24_20115</name>
</gene>
<dbReference type="EMBL" id="CP159373">
    <property type="protein sequence ID" value="XCN72569.1"/>
    <property type="molecule type" value="Genomic_DNA"/>
</dbReference>
<reference evidence="1" key="2">
    <citation type="submission" date="2024-06" db="EMBL/GenBank/DDBJ databases">
        <authorList>
            <person name="Plum-Jensen L.E."/>
            <person name="Schramm A."/>
            <person name="Marshall I.P.G."/>
        </authorList>
    </citation>
    <scope>NUCLEOTIDE SEQUENCE</scope>
    <source>
        <strain evidence="1">Rat1</strain>
    </source>
</reference>
<dbReference type="AlphaFoldDB" id="A0AAU8LUP7"/>
<protein>
    <submittedName>
        <fullName evidence="1">Uncharacterized protein</fullName>
    </submittedName>
</protein>
<name>A0AAU8LUP7_9BACT</name>
<dbReference type="KEGG" id="eaj:Q3M24_20115"/>
<sequence length="140" mass="15544">MPTPFTPGQLDSLSLDIDIQLRELQSSDFPYGDFKSDEEPEDLPERAPEQWQVIAKVSKEDPQTFWQRFKQAAYSDLCEEGGVLNKQWLTYRDLSSRAVLESFGAILAAMGFAGNALEILAVALAVIVMHLGCTAICMEA</sequence>
<accession>A0AAU8LUP7</accession>